<comment type="similarity">
    <text evidence="2 7">Belongs to the MscS (TC 1.A.23) family.</text>
</comment>
<keyword evidence="5 7" id="KW-1133">Transmembrane helix</keyword>
<dbReference type="SUPFAM" id="SSF82861">
    <property type="entry name" value="Mechanosensitive channel protein MscS (YggB), transmembrane region"/>
    <property type="match status" value="1"/>
</dbReference>
<evidence type="ECO:0000256" key="1">
    <source>
        <dbReference type="ARBA" id="ARBA00004651"/>
    </source>
</evidence>
<dbReference type="SUPFAM" id="SSF82689">
    <property type="entry name" value="Mechanosensitive channel protein MscS (YggB), C-terminal domain"/>
    <property type="match status" value="1"/>
</dbReference>
<proteinExistence type="inferred from homology"/>
<dbReference type="PROSITE" id="PS50914">
    <property type="entry name" value="BON"/>
    <property type="match status" value="1"/>
</dbReference>
<dbReference type="EMBL" id="CP000830">
    <property type="protein sequence ID" value="ABV92488.1"/>
    <property type="molecule type" value="Genomic_DNA"/>
</dbReference>
<dbReference type="Pfam" id="PF04972">
    <property type="entry name" value="BON"/>
    <property type="match status" value="1"/>
</dbReference>
<evidence type="ECO:0000313" key="12">
    <source>
        <dbReference type="Proteomes" id="UP000006833"/>
    </source>
</evidence>
<dbReference type="Pfam" id="PF00924">
    <property type="entry name" value="MS_channel_2nd"/>
    <property type="match status" value="1"/>
</dbReference>
<dbReference type="InterPro" id="IPR011014">
    <property type="entry name" value="MscS_channel_TM-2"/>
</dbReference>
<dbReference type="InterPro" id="IPR007055">
    <property type="entry name" value="BON_dom"/>
</dbReference>
<dbReference type="Pfam" id="PF21082">
    <property type="entry name" value="MS_channel_3rd"/>
    <property type="match status" value="1"/>
</dbReference>
<keyword evidence="7" id="KW-0813">Transport</keyword>
<organism evidence="11 12">
    <name type="scientific">Dinoroseobacter shibae (strain DSM 16493 / NCIMB 14021 / DFL 12)</name>
    <dbReference type="NCBI Taxonomy" id="398580"/>
    <lineage>
        <taxon>Bacteria</taxon>
        <taxon>Pseudomonadati</taxon>
        <taxon>Pseudomonadota</taxon>
        <taxon>Alphaproteobacteria</taxon>
        <taxon>Rhodobacterales</taxon>
        <taxon>Roseobacteraceae</taxon>
        <taxon>Dinoroseobacter</taxon>
    </lineage>
</organism>
<dbReference type="InterPro" id="IPR023408">
    <property type="entry name" value="MscS_beta-dom_sf"/>
</dbReference>
<comment type="caution">
    <text evidence="7">Lacks conserved residue(s) required for the propagation of feature annotation.</text>
</comment>
<dbReference type="Proteomes" id="UP000006833">
    <property type="component" value="Chromosome"/>
</dbReference>
<sequence length="460" mass="49806">MRLSRLLPCLVLLALILVDLRLPQAVAQTASAPAPSEEVVDTDQTVSVDAGIADTQIARRLTEILETTGWYDDVTLRVEDGIVFLDGTVTTEQRRDWLRDLAAKTDGVVAIVNRLQLDQEVQLTLDPIEAEMRALWDQAVAAAPSILAAVLILPLALLLSRLVGRLARWMLRGRVRSPFLGDVLARLIALPVFLIGVYVVLQVAGLTQLALSLIGGAGIVGIVIGFAFRDIAENFLASLLLSIRQPFHRNDVVRVGEHLGVVHSMNTRSTVLVSPEGNHIQIPNAQVFKTTIENYTTSASRRETFTVGVGYDVPISEVQDIILEVLRGHEAVVQDPEPMVLADSLGAATVNVMVYFWFDGARVSPIKLRSALIRRVKQALTEAGVSMPDEAREVIFPQGIPIHQADAPPTAAPAPPRPAPAARETDVSEAEGDLQTDLVDLDAQMAAEVEGSGEENLLRG</sequence>
<keyword evidence="12" id="KW-1185">Reference proteome</keyword>
<dbReference type="AlphaFoldDB" id="A8LQU5"/>
<dbReference type="InterPro" id="IPR011066">
    <property type="entry name" value="MscS_channel_C_sf"/>
</dbReference>
<evidence type="ECO:0000259" key="10">
    <source>
        <dbReference type="PROSITE" id="PS50914"/>
    </source>
</evidence>
<feature type="chain" id="PRO_5002726128" description="Small-conductance mechanosensitive channel" evidence="9">
    <location>
        <begin position="28"/>
        <end position="460"/>
    </location>
</feature>
<keyword evidence="9" id="KW-0732">Signal</keyword>
<evidence type="ECO:0000256" key="4">
    <source>
        <dbReference type="ARBA" id="ARBA00022692"/>
    </source>
</evidence>
<keyword evidence="7" id="KW-0997">Cell inner membrane</keyword>
<feature type="transmembrane region" description="Helical" evidence="7">
    <location>
        <begin position="141"/>
        <end position="163"/>
    </location>
</feature>
<feature type="domain" description="BON" evidence="10">
    <location>
        <begin position="53"/>
        <end position="119"/>
    </location>
</feature>
<dbReference type="GO" id="GO:0005886">
    <property type="term" value="C:plasma membrane"/>
    <property type="evidence" value="ECO:0007669"/>
    <property type="project" value="UniProtKB-SubCell"/>
</dbReference>
<evidence type="ECO:0000256" key="5">
    <source>
        <dbReference type="ARBA" id="ARBA00022989"/>
    </source>
</evidence>
<gene>
    <name evidence="11" type="primary">mcsS</name>
    <name evidence="11" type="ordered locus">Dshi_0743</name>
</gene>
<comment type="subcellular location">
    <subcellularLocation>
        <location evidence="7">Cell inner membrane</location>
        <topology evidence="7">Multi-pass membrane protein</topology>
    </subcellularLocation>
    <subcellularLocation>
        <location evidence="1">Cell membrane</location>
        <topology evidence="1">Multi-pass membrane protein</topology>
    </subcellularLocation>
</comment>
<dbReference type="SUPFAM" id="SSF50182">
    <property type="entry name" value="Sm-like ribonucleoproteins"/>
    <property type="match status" value="1"/>
</dbReference>
<dbReference type="Gene3D" id="3.30.1340.30">
    <property type="match status" value="1"/>
</dbReference>
<dbReference type="HOGENOM" id="CLU_037945_7_0_5"/>
<feature type="compositionally biased region" description="Pro residues" evidence="8">
    <location>
        <begin position="410"/>
        <end position="419"/>
    </location>
</feature>
<feature type="transmembrane region" description="Helical" evidence="7">
    <location>
        <begin position="209"/>
        <end position="228"/>
    </location>
</feature>
<evidence type="ECO:0000256" key="6">
    <source>
        <dbReference type="ARBA" id="ARBA00023136"/>
    </source>
</evidence>
<feature type="signal peptide" evidence="9">
    <location>
        <begin position="1"/>
        <end position="27"/>
    </location>
</feature>
<evidence type="ECO:0000256" key="3">
    <source>
        <dbReference type="ARBA" id="ARBA00022475"/>
    </source>
</evidence>
<accession>A8LQU5</accession>
<dbReference type="GO" id="GO:0008381">
    <property type="term" value="F:mechanosensitive monoatomic ion channel activity"/>
    <property type="evidence" value="ECO:0007669"/>
    <property type="project" value="InterPro"/>
</dbReference>
<reference evidence="12" key="1">
    <citation type="journal article" date="2010" name="ISME J.">
        <title>The complete genome sequence of the algal symbiont Dinoroseobacter shibae: a hitchhiker's guide to life in the sea.</title>
        <authorList>
            <person name="Wagner-Dobler I."/>
            <person name="Ballhausen B."/>
            <person name="Berger M."/>
            <person name="Brinkhoff T."/>
            <person name="Buchholz I."/>
            <person name="Bunk B."/>
            <person name="Cypionka H."/>
            <person name="Daniel R."/>
            <person name="Drepper T."/>
            <person name="Gerdts G."/>
            <person name="Hahnke S."/>
            <person name="Han C."/>
            <person name="Jahn D."/>
            <person name="Kalhoefer D."/>
            <person name="Kiss H."/>
            <person name="Klenk H.P."/>
            <person name="Kyrpides N."/>
            <person name="Liebl W."/>
            <person name="Liesegang H."/>
            <person name="Meincke L."/>
            <person name="Pati A."/>
            <person name="Petersen J."/>
            <person name="Piekarski T."/>
            <person name="Pommerenke C."/>
            <person name="Pradella S."/>
            <person name="Pukall R."/>
            <person name="Rabus R."/>
            <person name="Stackebrandt E."/>
            <person name="Thole S."/>
            <person name="Thompson L."/>
            <person name="Tielen P."/>
            <person name="Tomasch J."/>
            <person name="von Jan M."/>
            <person name="Wanphrut N."/>
            <person name="Wichels A."/>
            <person name="Zech H."/>
            <person name="Simon M."/>
        </authorList>
    </citation>
    <scope>NUCLEOTIDE SEQUENCE [LARGE SCALE GENOMIC DNA]</scope>
    <source>
        <strain evidence="12">DSM 16493 / NCIMB 14021 / DFL 12</strain>
    </source>
</reference>
<evidence type="ECO:0000256" key="2">
    <source>
        <dbReference type="ARBA" id="ARBA00008017"/>
    </source>
</evidence>
<dbReference type="InterPro" id="IPR045275">
    <property type="entry name" value="MscS_archaea/bacteria_type"/>
</dbReference>
<keyword evidence="3" id="KW-1003">Cell membrane</keyword>
<feature type="region of interest" description="Disordered" evidence="8">
    <location>
        <begin position="402"/>
        <end position="437"/>
    </location>
</feature>
<comment type="subunit">
    <text evidence="7">Homoheptamer.</text>
</comment>
<dbReference type="Gene3D" id="2.30.30.60">
    <property type="match status" value="1"/>
</dbReference>
<dbReference type="RefSeq" id="WP_012177420.1">
    <property type="nucleotide sequence ID" value="NC_009952.1"/>
</dbReference>
<protein>
    <recommendedName>
        <fullName evidence="7">Small-conductance mechanosensitive channel</fullName>
    </recommendedName>
</protein>
<evidence type="ECO:0000256" key="7">
    <source>
        <dbReference type="RuleBase" id="RU369025"/>
    </source>
</evidence>
<evidence type="ECO:0000256" key="8">
    <source>
        <dbReference type="SAM" id="MobiDB-lite"/>
    </source>
</evidence>
<evidence type="ECO:0000313" key="11">
    <source>
        <dbReference type="EMBL" id="ABV92488.1"/>
    </source>
</evidence>
<dbReference type="STRING" id="398580.Dshi_0743"/>
<comment type="function">
    <text evidence="7">Mechanosensitive channel that participates in the regulation of osmotic pressure changes within the cell, opening in response to stretch forces in the membrane lipid bilayer, without the need for other proteins. Contributes to normal resistance to hypoosmotic shock. Forms an ion channel of 1.0 nanosiemens conductance with a slight preference for anions.</text>
</comment>
<dbReference type="InterPro" id="IPR049278">
    <property type="entry name" value="MS_channel_C"/>
</dbReference>
<feature type="transmembrane region" description="Helical" evidence="7">
    <location>
        <begin position="183"/>
        <end position="203"/>
    </location>
</feature>
<keyword evidence="7" id="KW-0407">Ion channel</keyword>
<dbReference type="PANTHER" id="PTHR30221:SF1">
    <property type="entry name" value="SMALL-CONDUCTANCE MECHANOSENSITIVE CHANNEL"/>
    <property type="match status" value="1"/>
</dbReference>
<dbReference type="eggNOG" id="COG0668">
    <property type="taxonomic scope" value="Bacteria"/>
</dbReference>
<dbReference type="Gene3D" id="1.10.287.1260">
    <property type="match status" value="1"/>
</dbReference>
<keyword evidence="4 7" id="KW-0812">Transmembrane</keyword>
<dbReference type="InterPro" id="IPR010920">
    <property type="entry name" value="LSM_dom_sf"/>
</dbReference>
<dbReference type="eggNOG" id="COG2823">
    <property type="taxonomic scope" value="Bacteria"/>
</dbReference>
<dbReference type="InterPro" id="IPR006685">
    <property type="entry name" value="MscS_channel_2nd"/>
</dbReference>
<dbReference type="KEGG" id="dsh:Dshi_0743"/>
<dbReference type="PANTHER" id="PTHR30221">
    <property type="entry name" value="SMALL-CONDUCTANCE MECHANOSENSITIVE CHANNEL"/>
    <property type="match status" value="1"/>
</dbReference>
<dbReference type="Gene3D" id="3.30.70.100">
    <property type="match status" value="1"/>
</dbReference>
<keyword evidence="7" id="KW-0406">Ion transport</keyword>
<evidence type="ECO:0000256" key="9">
    <source>
        <dbReference type="SAM" id="SignalP"/>
    </source>
</evidence>
<keyword evidence="6 7" id="KW-0472">Membrane</keyword>
<name>A8LQU5_DINSH</name>